<name>A0A5B6VSK3_9ROSI</name>
<gene>
    <name evidence="3" type="ORF">EPI10_022717</name>
</gene>
<dbReference type="Pfam" id="PF13041">
    <property type="entry name" value="PPR_2"/>
    <property type="match status" value="1"/>
</dbReference>
<reference evidence="4" key="1">
    <citation type="journal article" date="2019" name="Plant Biotechnol. J.">
        <title>Genome sequencing of the Australian wild diploid species Gossypium australe highlights disease resistance and delayed gland morphogenesis.</title>
        <authorList>
            <person name="Cai Y."/>
            <person name="Cai X."/>
            <person name="Wang Q."/>
            <person name="Wang P."/>
            <person name="Zhang Y."/>
            <person name="Cai C."/>
            <person name="Xu Y."/>
            <person name="Wang K."/>
            <person name="Zhou Z."/>
            <person name="Wang C."/>
            <person name="Geng S."/>
            <person name="Li B."/>
            <person name="Dong Q."/>
            <person name="Hou Y."/>
            <person name="Wang H."/>
            <person name="Ai P."/>
            <person name="Liu Z."/>
            <person name="Yi F."/>
            <person name="Sun M."/>
            <person name="An G."/>
            <person name="Cheng J."/>
            <person name="Zhang Y."/>
            <person name="Shi Q."/>
            <person name="Xie Y."/>
            <person name="Shi X."/>
            <person name="Chang Y."/>
            <person name="Huang F."/>
            <person name="Chen Y."/>
            <person name="Hong S."/>
            <person name="Mi L."/>
            <person name="Sun Q."/>
            <person name="Zhang L."/>
            <person name="Zhou B."/>
            <person name="Peng R."/>
            <person name="Zhang X."/>
            <person name="Liu F."/>
        </authorList>
    </citation>
    <scope>NUCLEOTIDE SEQUENCE [LARGE SCALE GENOMIC DNA]</scope>
    <source>
        <strain evidence="4">cv. PA1801</strain>
    </source>
</reference>
<accession>A0A5B6VSK3</accession>
<keyword evidence="4" id="KW-1185">Reference proteome</keyword>
<dbReference type="Pfam" id="PF01535">
    <property type="entry name" value="PPR"/>
    <property type="match status" value="1"/>
</dbReference>
<dbReference type="InterPro" id="IPR002885">
    <property type="entry name" value="PPR_rpt"/>
</dbReference>
<evidence type="ECO:0000256" key="1">
    <source>
        <dbReference type="ARBA" id="ARBA00022737"/>
    </source>
</evidence>
<dbReference type="EMBL" id="SMMG02000005">
    <property type="protein sequence ID" value="KAA3472216.1"/>
    <property type="molecule type" value="Genomic_DNA"/>
</dbReference>
<protein>
    <submittedName>
        <fullName evidence="3">TMV resistance protein N-like</fullName>
    </submittedName>
</protein>
<comment type="caution">
    <text evidence="3">The sequence shown here is derived from an EMBL/GenBank/DDBJ whole genome shotgun (WGS) entry which is preliminary data.</text>
</comment>
<dbReference type="Gene3D" id="1.25.40.10">
    <property type="entry name" value="Tetratricopeptide repeat domain"/>
    <property type="match status" value="2"/>
</dbReference>
<sequence length="221" mass="25206">MYSKMGEHKRAQSVFIFQYHACKKSGFMECYHLRVCSELFSIRIFLSVSEIRTIISLLQGCAQLADLESGKVLHGYTFRKGLIMNLILCTSIVDLYSKCGALKEANFVFDKIKNWNVITWIAMLVGLVQNRHAKDAIRLFSRMQEKRVTANSTTLVSLVHCCAHLGLLKKGRSHGYAFDIVNWIALIDMYAKCGNINYAKRVFEDVSFLKDVRSWNSTITG</sequence>
<dbReference type="NCBIfam" id="TIGR00756">
    <property type="entry name" value="PPR"/>
    <property type="match status" value="1"/>
</dbReference>
<dbReference type="GO" id="GO:0009451">
    <property type="term" value="P:RNA modification"/>
    <property type="evidence" value="ECO:0007669"/>
    <property type="project" value="InterPro"/>
</dbReference>
<evidence type="ECO:0000313" key="3">
    <source>
        <dbReference type="EMBL" id="KAA3472216.1"/>
    </source>
</evidence>
<evidence type="ECO:0000256" key="2">
    <source>
        <dbReference type="PROSITE-ProRule" id="PRU00708"/>
    </source>
</evidence>
<dbReference type="PANTHER" id="PTHR47926">
    <property type="entry name" value="PENTATRICOPEPTIDE REPEAT-CONTAINING PROTEIN"/>
    <property type="match status" value="1"/>
</dbReference>
<organism evidence="3 4">
    <name type="scientific">Gossypium australe</name>
    <dbReference type="NCBI Taxonomy" id="47621"/>
    <lineage>
        <taxon>Eukaryota</taxon>
        <taxon>Viridiplantae</taxon>
        <taxon>Streptophyta</taxon>
        <taxon>Embryophyta</taxon>
        <taxon>Tracheophyta</taxon>
        <taxon>Spermatophyta</taxon>
        <taxon>Magnoliopsida</taxon>
        <taxon>eudicotyledons</taxon>
        <taxon>Gunneridae</taxon>
        <taxon>Pentapetalae</taxon>
        <taxon>rosids</taxon>
        <taxon>malvids</taxon>
        <taxon>Malvales</taxon>
        <taxon>Malvaceae</taxon>
        <taxon>Malvoideae</taxon>
        <taxon>Gossypium</taxon>
    </lineage>
</organism>
<dbReference type="FunFam" id="1.25.40.10:FF:000031">
    <property type="entry name" value="Pentatricopeptide repeat-containing protein mitochondrial"/>
    <property type="match status" value="1"/>
</dbReference>
<feature type="repeat" description="PPR" evidence="2">
    <location>
        <begin position="116"/>
        <end position="150"/>
    </location>
</feature>
<dbReference type="Proteomes" id="UP000325315">
    <property type="component" value="Unassembled WGS sequence"/>
</dbReference>
<evidence type="ECO:0000313" key="4">
    <source>
        <dbReference type="Proteomes" id="UP000325315"/>
    </source>
</evidence>
<dbReference type="PANTHER" id="PTHR47926:SF347">
    <property type="entry name" value="PENTATRICOPEPTIDE REPEAT-CONTAINING PROTEIN"/>
    <property type="match status" value="1"/>
</dbReference>
<keyword evidence="1" id="KW-0677">Repeat</keyword>
<dbReference type="InterPro" id="IPR011990">
    <property type="entry name" value="TPR-like_helical_dom_sf"/>
</dbReference>
<dbReference type="InterPro" id="IPR046960">
    <property type="entry name" value="PPR_At4g14850-like_plant"/>
</dbReference>
<dbReference type="AlphaFoldDB" id="A0A5B6VSK3"/>
<dbReference type="GO" id="GO:0003723">
    <property type="term" value="F:RNA binding"/>
    <property type="evidence" value="ECO:0007669"/>
    <property type="project" value="InterPro"/>
</dbReference>
<proteinExistence type="predicted"/>
<dbReference type="PROSITE" id="PS51375">
    <property type="entry name" value="PPR"/>
    <property type="match status" value="1"/>
</dbReference>
<dbReference type="OrthoDB" id="992473at2759"/>